<dbReference type="EMBL" id="JALQCW010000070">
    <property type="protein sequence ID" value="MCK9800801.1"/>
    <property type="molecule type" value="Genomic_DNA"/>
</dbReference>
<protein>
    <submittedName>
        <fullName evidence="2">DUF4952 domain-containing protein</fullName>
    </submittedName>
</protein>
<name>A0A9X1Z043_9PSED</name>
<evidence type="ECO:0000313" key="3">
    <source>
        <dbReference type="Proteomes" id="UP001155059"/>
    </source>
</evidence>
<keyword evidence="1" id="KW-0732">Signal</keyword>
<accession>A0A9X1Z043</accession>
<reference evidence="2 3" key="2">
    <citation type="journal article" date="2023" name="Plant Pathol.">
        <title>Dismantling and reorganizing Pseudomonas marginalis sensu#lato.</title>
        <authorList>
            <person name="Sawada H."/>
            <person name="Fujikawa T."/>
            <person name="Satou M."/>
        </authorList>
    </citation>
    <scope>NUCLEOTIDE SEQUENCE [LARGE SCALE GENOMIC DNA]</scope>
    <source>
        <strain evidence="2 3">MAFF 302030</strain>
    </source>
</reference>
<dbReference type="Pfam" id="PF16310">
    <property type="entry name" value="DUF4952"/>
    <property type="match status" value="1"/>
</dbReference>
<organism evidence="2 3">
    <name type="scientific">Pseudomonas morbosilactucae</name>
    <dbReference type="NCBI Taxonomy" id="2938197"/>
    <lineage>
        <taxon>Bacteria</taxon>
        <taxon>Pseudomonadati</taxon>
        <taxon>Pseudomonadota</taxon>
        <taxon>Gammaproteobacteria</taxon>
        <taxon>Pseudomonadales</taxon>
        <taxon>Pseudomonadaceae</taxon>
        <taxon>Pseudomonas</taxon>
    </lineage>
</organism>
<dbReference type="InterPro" id="IPR032537">
    <property type="entry name" value="DUF4952"/>
</dbReference>
<sequence>MNRLIGGLVLVGGSLVASHAMAEPQCGDLLAELSEKPEVVEFLECTKNNDELGKPIVARYRVKGSEALEAERYMSRSFRQPKLRYICCGWDSTIYSYRDTTTQRWYTLGMGSEETPVNQRESWSKITYFYITASITTEEF</sequence>
<dbReference type="AlphaFoldDB" id="A0A9X1Z043"/>
<dbReference type="Proteomes" id="UP001155059">
    <property type="component" value="Unassembled WGS sequence"/>
</dbReference>
<dbReference type="RefSeq" id="WP_268266484.1">
    <property type="nucleotide sequence ID" value="NZ_JALQCW010000070.1"/>
</dbReference>
<feature type="chain" id="PRO_5040836813" evidence="1">
    <location>
        <begin position="23"/>
        <end position="140"/>
    </location>
</feature>
<reference evidence="2 3" key="1">
    <citation type="journal article" date="2022" name="Int. J. Syst. Evol. Microbiol.">
        <title>Pseudomonas aegrilactucae sp. nov. and Pseudomonas morbosilactucae sp. nov., pathogens causing bacterial rot of lettuce in Japan.</title>
        <authorList>
            <person name="Sawada H."/>
            <person name="Fujikawa T."/>
            <person name="Satou M."/>
        </authorList>
    </citation>
    <scope>NUCLEOTIDE SEQUENCE [LARGE SCALE GENOMIC DNA]</scope>
    <source>
        <strain evidence="2 3">MAFF 302030</strain>
    </source>
</reference>
<proteinExistence type="predicted"/>
<comment type="caution">
    <text evidence="2">The sequence shown here is derived from an EMBL/GenBank/DDBJ whole genome shotgun (WGS) entry which is preliminary data.</text>
</comment>
<feature type="signal peptide" evidence="1">
    <location>
        <begin position="1"/>
        <end position="22"/>
    </location>
</feature>
<gene>
    <name evidence="2" type="ORF">M1B34_24750</name>
</gene>
<evidence type="ECO:0000256" key="1">
    <source>
        <dbReference type="SAM" id="SignalP"/>
    </source>
</evidence>
<evidence type="ECO:0000313" key="2">
    <source>
        <dbReference type="EMBL" id="MCK9800801.1"/>
    </source>
</evidence>